<dbReference type="GeneID" id="94846029"/>
<gene>
    <name evidence="1" type="ORF">TRFO_37268</name>
</gene>
<dbReference type="EMBL" id="MLAK01001169">
    <property type="protein sequence ID" value="OHS96560.1"/>
    <property type="molecule type" value="Genomic_DNA"/>
</dbReference>
<sequence length="208" mass="24187">MDENCGYDGKAGNEIAAKSGFPHFGLESKPKLNLPDVPLIQMNLFLKNEYLLAIIENNIEKVKFILSRYNVRYDPNKYMKEYIKMNNPDKLLDTVTLTTSPLKLAIEKGKYDIVKLILQNPYVKIDNSPYLATIVTYTEPPSYCSTFHPYRTLFDDAEFEITLILMRNPNTRREALNILQRYHSTPFWSQASLTDVYNIILDEYNPEK</sequence>
<dbReference type="AlphaFoldDB" id="A0A1J4JBP0"/>
<dbReference type="RefSeq" id="XP_068349697.1">
    <property type="nucleotide sequence ID" value="XM_068511325.1"/>
</dbReference>
<proteinExistence type="predicted"/>
<keyword evidence="2" id="KW-1185">Reference proteome</keyword>
<name>A0A1J4JBP0_9EUKA</name>
<dbReference type="VEuPathDB" id="TrichDB:TRFO_37268"/>
<dbReference type="Proteomes" id="UP000179807">
    <property type="component" value="Unassembled WGS sequence"/>
</dbReference>
<accession>A0A1J4JBP0</accession>
<evidence type="ECO:0000313" key="2">
    <source>
        <dbReference type="Proteomes" id="UP000179807"/>
    </source>
</evidence>
<protein>
    <submittedName>
        <fullName evidence="1">Uncharacterized protein</fullName>
    </submittedName>
</protein>
<organism evidence="1 2">
    <name type="scientific">Tritrichomonas foetus</name>
    <dbReference type="NCBI Taxonomy" id="1144522"/>
    <lineage>
        <taxon>Eukaryota</taxon>
        <taxon>Metamonada</taxon>
        <taxon>Parabasalia</taxon>
        <taxon>Tritrichomonadida</taxon>
        <taxon>Tritrichomonadidae</taxon>
        <taxon>Tritrichomonas</taxon>
    </lineage>
</organism>
<reference evidence="1" key="1">
    <citation type="submission" date="2016-10" db="EMBL/GenBank/DDBJ databases">
        <authorList>
            <person name="Benchimol M."/>
            <person name="Almeida L.G."/>
            <person name="Vasconcelos A.T."/>
            <person name="Perreira-Neves A."/>
            <person name="Rosa I.A."/>
            <person name="Tasca T."/>
            <person name="Bogo M.R."/>
            <person name="de Souza W."/>
        </authorList>
    </citation>
    <scope>NUCLEOTIDE SEQUENCE [LARGE SCALE GENOMIC DNA]</scope>
    <source>
        <strain evidence="1">K</strain>
    </source>
</reference>
<comment type="caution">
    <text evidence="1">The sequence shown here is derived from an EMBL/GenBank/DDBJ whole genome shotgun (WGS) entry which is preliminary data.</text>
</comment>
<evidence type="ECO:0000313" key="1">
    <source>
        <dbReference type="EMBL" id="OHS96560.1"/>
    </source>
</evidence>